<dbReference type="SUPFAM" id="SSF53271">
    <property type="entry name" value="PRTase-like"/>
    <property type="match status" value="1"/>
</dbReference>
<dbReference type="AlphaFoldDB" id="A0A0F9H8T7"/>
<dbReference type="Gene3D" id="3.40.50.2020">
    <property type="match status" value="1"/>
</dbReference>
<dbReference type="CDD" id="cd06223">
    <property type="entry name" value="PRTases_typeI"/>
    <property type="match status" value="1"/>
</dbReference>
<dbReference type="Pfam" id="PF13522">
    <property type="entry name" value="GATase_6"/>
    <property type="match status" value="1"/>
</dbReference>
<dbReference type="PROSITE" id="PS51278">
    <property type="entry name" value="GATASE_TYPE_2"/>
    <property type="match status" value="1"/>
</dbReference>
<dbReference type="CDD" id="cd00352">
    <property type="entry name" value="Gn_AT_II"/>
    <property type="match status" value="1"/>
</dbReference>
<name>A0A0F9H8T7_9ZZZZ</name>
<evidence type="ECO:0000256" key="1">
    <source>
        <dbReference type="ARBA" id="ARBA00022679"/>
    </source>
</evidence>
<dbReference type="InterPro" id="IPR000836">
    <property type="entry name" value="PRTase_dom"/>
</dbReference>
<sequence length="467" mass="52762">MGNVGHNCGIVVTHSLHDAYSFTKSLQHRGRDGAGIAGVYDEGIDVLRWIGEIGRFDMGNLPNIFSREYYSFLGHVRYATSGRKSRILEDTHPVVIGGIEERRDSHIFVRGAEMACVMNGHVDDKYFCDNLFGELRIGLDTEKFLHFYRQYGEKEVLRKIPGAYTVAIADIKKKDVMVLRDRFGIKPGVLGVKDGKHVVASEEIAFTENGANFFEELKLGSVYYLARDGSYKVEEVVEEYPKSCFFEGNYISHVLSSLNGVMVRSLRQKLGEKLAEEHNFENIDLITYLPRCPEPAARSYAKKVNKPFVPVFYKPRAERAFQAPTTEAREDSISKNLWLLPEMREKLEGKRIICVDDSTIRGNNSKRAGKLLYEVGVEVAYLLNYTPKIGIVGNDGKKRGCMFGVDMPLNDNFVARNRSDDEISEVIGMPVRYLSLEGMLEVFESLGIRRGNLCTFCVGGKHPFMEN</sequence>
<dbReference type="InterPro" id="IPR029057">
    <property type="entry name" value="PRTase-like"/>
</dbReference>
<reference evidence="4" key="1">
    <citation type="journal article" date="2015" name="Nature">
        <title>Complex archaea that bridge the gap between prokaryotes and eukaryotes.</title>
        <authorList>
            <person name="Spang A."/>
            <person name="Saw J.H."/>
            <person name="Jorgensen S.L."/>
            <person name="Zaremba-Niedzwiedzka K."/>
            <person name="Martijn J."/>
            <person name="Lind A.E."/>
            <person name="van Eijk R."/>
            <person name="Schleper C."/>
            <person name="Guy L."/>
            <person name="Ettema T.J."/>
        </authorList>
    </citation>
    <scope>NUCLEOTIDE SEQUENCE</scope>
</reference>
<dbReference type="GO" id="GO:0016740">
    <property type="term" value="F:transferase activity"/>
    <property type="evidence" value="ECO:0007669"/>
    <property type="project" value="UniProtKB-KW"/>
</dbReference>
<organism evidence="4">
    <name type="scientific">marine sediment metagenome</name>
    <dbReference type="NCBI Taxonomy" id="412755"/>
    <lineage>
        <taxon>unclassified sequences</taxon>
        <taxon>metagenomes</taxon>
        <taxon>ecological metagenomes</taxon>
    </lineage>
</organism>
<evidence type="ECO:0000259" key="3">
    <source>
        <dbReference type="PROSITE" id="PS51278"/>
    </source>
</evidence>
<dbReference type="SUPFAM" id="SSF56235">
    <property type="entry name" value="N-terminal nucleophile aminohydrolases (Ntn hydrolases)"/>
    <property type="match status" value="1"/>
</dbReference>
<evidence type="ECO:0000256" key="2">
    <source>
        <dbReference type="ARBA" id="ARBA00022962"/>
    </source>
</evidence>
<dbReference type="PANTHER" id="PTHR11907">
    <property type="entry name" value="AMIDOPHOSPHORIBOSYLTRANSFERASE"/>
    <property type="match status" value="1"/>
</dbReference>
<keyword evidence="2" id="KW-0315">Glutamine amidotransferase</keyword>
<dbReference type="EMBL" id="LAZR01015747">
    <property type="protein sequence ID" value="KKM07544.1"/>
    <property type="molecule type" value="Genomic_DNA"/>
</dbReference>
<keyword evidence="1" id="KW-0808">Transferase</keyword>
<proteinExistence type="predicted"/>
<evidence type="ECO:0000313" key="4">
    <source>
        <dbReference type="EMBL" id="KKM07544.1"/>
    </source>
</evidence>
<gene>
    <name evidence="4" type="ORF">LCGC14_1732860</name>
</gene>
<feature type="domain" description="Glutamine amidotransferase type-2" evidence="3">
    <location>
        <begin position="8"/>
        <end position="228"/>
    </location>
</feature>
<dbReference type="InterPro" id="IPR017932">
    <property type="entry name" value="GATase_2_dom"/>
</dbReference>
<comment type="caution">
    <text evidence="4">The sequence shown here is derived from an EMBL/GenBank/DDBJ whole genome shotgun (WGS) entry which is preliminary data.</text>
</comment>
<protein>
    <recommendedName>
        <fullName evidence="3">Glutamine amidotransferase type-2 domain-containing protein</fullName>
    </recommendedName>
</protein>
<accession>A0A0F9H8T7</accession>
<dbReference type="Gene3D" id="3.60.20.10">
    <property type="entry name" value="Glutamine Phosphoribosylpyrophosphate, subunit 1, domain 1"/>
    <property type="match status" value="1"/>
</dbReference>
<dbReference type="InterPro" id="IPR029055">
    <property type="entry name" value="Ntn_hydrolases_N"/>
</dbReference>